<evidence type="ECO:0000259" key="9">
    <source>
        <dbReference type="PROSITE" id="PS50192"/>
    </source>
</evidence>
<keyword evidence="5 8" id="KW-0472">Membrane</keyword>
<evidence type="ECO:0000256" key="2">
    <source>
        <dbReference type="ARBA" id="ARBA00009063"/>
    </source>
</evidence>
<dbReference type="GeneID" id="96082673"/>
<feature type="region of interest" description="Disordered" evidence="7">
    <location>
        <begin position="1"/>
        <end position="117"/>
    </location>
</feature>
<gene>
    <name evidence="10" type="ORF">ACET3X_002351</name>
</gene>
<evidence type="ECO:0000256" key="6">
    <source>
        <dbReference type="SAM" id="Coils"/>
    </source>
</evidence>
<dbReference type="PANTHER" id="PTHR19957">
    <property type="entry name" value="SYNTAXIN"/>
    <property type="match status" value="1"/>
</dbReference>
<evidence type="ECO:0000313" key="10">
    <source>
        <dbReference type="EMBL" id="KAL1798314.1"/>
    </source>
</evidence>
<keyword evidence="11" id="KW-1185">Reference proteome</keyword>
<evidence type="ECO:0000256" key="8">
    <source>
        <dbReference type="SAM" id="Phobius"/>
    </source>
</evidence>
<dbReference type="Proteomes" id="UP001578633">
    <property type="component" value="Chromosome 2"/>
</dbReference>
<dbReference type="PANTHER" id="PTHR19957:SF307">
    <property type="entry name" value="PROTEIN SSO1-RELATED"/>
    <property type="match status" value="1"/>
</dbReference>
<feature type="transmembrane region" description="Helical" evidence="8">
    <location>
        <begin position="346"/>
        <end position="369"/>
    </location>
</feature>
<keyword evidence="4 8" id="KW-1133">Transmembrane helix</keyword>
<keyword evidence="3 8" id="KW-0812">Transmembrane</keyword>
<dbReference type="SUPFAM" id="SSF47661">
    <property type="entry name" value="t-snare proteins"/>
    <property type="match status" value="1"/>
</dbReference>
<organism evidence="10 11">
    <name type="scientific">Alternaria dauci</name>
    <dbReference type="NCBI Taxonomy" id="48095"/>
    <lineage>
        <taxon>Eukaryota</taxon>
        <taxon>Fungi</taxon>
        <taxon>Dikarya</taxon>
        <taxon>Ascomycota</taxon>
        <taxon>Pezizomycotina</taxon>
        <taxon>Dothideomycetes</taxon>
        <taxon>Pleosporomycetidae</taxon>
        <taxon>Pleosporales</taxon>
        <taxon>Pleosporineae</taxon>
        <taxon>Pleosporaceae</taxon>
        <taxon>Alternaria</taxon>
        <taxon>Alternaria sect. Porri</taxon>
    </lineage>
</organism>
<dbReference type="Gene3D" id="1.20.58.70">
    <property type="match status" value="1"/>
</dbReference>
<dbReference type="InterPro" id="IPR045242">
    <property type="entry name" value="Syntaxin"/>
</dbReference>
<evidence type="ECO:0000313" key="11">
    <source>
        <dbReference type="Proteomes" id="UP001578633"/>
    </source>
</evidence>
<comment type="caution">
    <text evidence="10">The sequence shown here is derived from an EMBL/GenBank/DDBJ whole genome shotgun (WGS) entry which is preliminary data.</text>
</comment>
<reference evidence="10 11" key="1">
    <citation type="submission" date="2024-09" db="EMBL/GenBank/DDBJ databases">
        <title>T2T genomes of carrot and Alternaria dauci and their utility for understanding host-pathogen interaction during carrot leaf blight disease.</title>
        <authorList>
            <person name="Liu W."/>
            <person name="Xu S."/>
            <person name="Ou C."/>
            <person name="Liu X."/>
            <person name="Zhuang F."/>
            <person name="Deng X.W."/>
        </authorList>
    </citation>
    <scope>NUCLEOTIDE SEQUENCE [LARGE SCALE GENOMIC DNA]</scope>
    <source>
        <strain evidence="10 11">A2016</strain>
    </source>
</reference>
<evidence type="ECO:0000256" key="1">
    <source>
        <dbReference type="ARBA" id="ARBA00004211"/>
    </source>
</evidence>
<evidence type="ECO:0000256" key="3">
    <source>
        <dbReference type="ARBA" id="ARBA00022692"/>
    </source>
</evidence>
<dbReference type="Pfam" id="PF00804">
    <property type="entry name" value="Syntaxin"/>
    <property type="match status" value="1"/>
</dbReference>
<accession>A0ABR3UR77</accession>
<feature type="coiled-coil region" evidence="6">
    <location>
        <begin position="194"/>
        <end position="221"/>
    </location>
</feature>
<comment type="similarity">
    <text evidence="2">Belongs to the syntaxin family.</text>
</comment>
<evidence type="ECO:0000256" key="4">
    <source>
        <dbReference type="ARBA" id="ARBA00022989"/>
    </source>
</evidence>
<feature type="domain" description="T-SNARE coiled-coil homology" evidence="9">
    <location>
        <begin position="272"/>
        <end position="334"/>
    </location>
</feature>
<dbReference type="InterPro" id="IPR000727">
    <property type="entry name" value="T_SNARE_dom"/>
</dbReference>
<evidence type="ECO:0000256" key="7">
    <source>
        <dbReference type="SAM" id="MobiDB-lite"/>
    </source>
</evidence>
<dbReference type="SMART" id="SM00397">
    <property type="entry name" value="t_SNARE"/>
    <property type="match status" value="1"/>
</dbReference>
<dbReference type="InterPro" id="IPR006011">
    <property type="entry name" value="Syntaxin_N"/>
</dbReference>
<dbReference type="Pfam" id="PF05739">
    <property type="entry name" value="SNARE"/>
    <property type="match status" value="1"/>
</dbReference>
<feature type="compositionally biased region" description="Gly residues" evidence="7">
    <location>
        <begin position="28"/>
        <end position="42"/>
    </location>
</feature>
<comment type="subcellular location">
    <subcellularLocation>
        <location evidence="1">Membrane</location>
        <topology evidence="1">Single-pass type IV membrane protein</topology>
    </subcellularLocation>
</comment>
<evidence type="ECO:0000256" key="5">
    <source>
        <dbReference type="ARBA" id="ARBA00023136"/>
    </source>
</evidence>
<dbReference type="PROSITE" id="PS50192">
    <property type="entry name" value="T_SNARE"/>
    <property type="match status" value="1"/>
</dbReference>
<dbReference type="RefSeq" id="XP_069308898.1">
    <property type="nucleotide sequence ID" value="XM_069449084.1"/>
</dbReference>
<keyword evidence="6" id="KW-0175">Coiled coil</keyword>
<dbReference type="SMART" id="SM00503">
    <property type="entry name" value="SynN"/>
    <property type="match status" value="1"/>
</dbReference>
<proteinExistence type="inferred from homology"/>
<feature type="compositionally biased region" description="Polar residues" evidence="7">
    <location>
        <begin position="61"/>
        <end position="76"/>
    </location>
</feature>
<feature type="compositionally biased region" description="Low complexity" evidence="7">
    <location>
        <begin position="77"/>
        <end position="87"/>
    </location>
</feature>
<dbReference type="CDD" id="cd00179">
    <property type="entry name" value="SynN"/>
    <property type="match status" value="1"/>
</dbReference>
<dbReference type="EMBL" id="JBHGVX010000002">
    <property type="protein sequence ID" value="KAL1798314.1"/>
    <property type="molecule type" value="Genomic_DNA"/>
</dbReference>
<feature type="coiled-coil region" evidence="6">
    <location>
        <begin position="310"/>
        <end position="341"/>
    </location>
</feature>
<dbReference type="InterPro" id="IPR010989">
    <property type="entry name" value="SNARE"/>
</dbReference>
<sequence length="371" mass="41366">MSHNYDQYGGNPYGQAEAGYGGQSNPYGGTGYGSSNPYGGGYDEPQQQLNPPAPLQRHGDSNYSQPSQYSQAGALSQVNTQQQQQNVPHTDVPMNNGGVYGANPGMEAPGPQPLNRDDFFARIEGAKGRIGQLTSDIQAIASVHQRMLSSPDNRSTAELESIVTTTQIRNTQIKDEIKFLERDAARDPNDKMKRTQVEALKKQFKTQLEDFQKEEAEYSRRYREAVGRQYRIINPDATDAEVNEIANSDLGDEGIFTQALKSNRSGQASSVLGAVRARHNDIQRIEKTMGELALLFTQLNEQVVYQEPIIQRTEEQTVQVKDDTENANKQLDEGIKSARRARRLKWWILLTVVLILCVIALVLGLYFGLKK</sequence>
<dbReference type="CDD" id="cd15849">
    <property type="entry name" value="SNARE_Sso1"/>
    <property type="match status" value="1"/>
</dbReference>
<protein>
    <recommendedName>
        <fullName evidence="9">t-SNARE coiled-coil homology domain-containing protein</fullName>
    </recommendedName>
</protein>
<name>A0ABR3UR77_9PLEO</name>